<sequence>MFIFDYSYKQPYIGYFALCFNWLQFNGGVVLTLRILLLFSLVQFSAGIDGTVRASANNHLIAKMTIDSTPFDYNDTLYNDAVEGTDPIVFKECFH</sequence>
<accession>A0A1B0AY31</accession>
<evidence type="ECO:0000313" key="3">
    <source>
        <dbReference type="Proteomes" id="UP000092460"/>
    </source>
</evidence>
<reference evidence="2" key="2">
    <citation type="submission" date="2020-05" db="UniProtKB">
        <authorList>
            <consortium name="EnsemblMetazoa"/>
        </authorList>
    </citation>
    <scope>IDENTIFICATION</scope>
    <source>
        <strain evidence="2">IAEA</strain>
    </source>
</reference>
<evidence type="ECO:0000313" key="2">
    <source>
        <dbReference type="EnsemblMetazoa" id="GPPI012574-PA"/>
    </source>
</evidence>
<dbReference type="VEuPathDB" id="VectorBase:GPPI012574"/>
<keyword evidence="3" id="KW-1185">Reference proteome</keyword>
<name>A0A1B0AY31_9MUSC</name>
<keyword evidence="1" id="KW-0472">Membrane</keyword>
<proteinExistence type="predicted"/>
<dbReference type="EMBL" id="JXJN01005528">
    <property type="status" value="NOT_ANNOTATED_CDS"/>
    <property type="molecule type" value="Genomic_DNA"/>
</dbReference>
<keyword evidence="1" id="KW-1133">Transmembrane helix</keyword>
<dbReference type="AlphaFoldDB" id="A0A1B0AY31"/>
<dbReference type="Proteomes" id="UP000092460">
    <property type="component" value="Unassembled WGS sequence"/>
</dbReference>
<organism evidence="2 3">
    <name type="scientific">Glossina palpalis gambiensis</name>
    <dbReference type="NCBI Taxonomy" id="67801"/>
    <lineage>
        <taxon>Eukaryota</taxon>
        <taxon>Metazoa</taxon>
        <taxon>Ecdysozoa</taxon>
        <taxon>Arthropoda</taxon>
        <taxon>Hexapoda</taxon>
        <taxon>Insecta</taxon>
        <taxon>Pterygota</taxon>
        <taxon>Neoptera</taxon>
        <taxon>Endopterygota</taxon>
        <taxon>Diptera</taxon>
        <taxon>Brachycera</taxon>
        <taxon>Muscomorpha</taxon>
        <taxon>Hippoboscoidea</taxon>
        <taxon>Glossinidae</taxon>
        <taxon>Glossina</taxon>
    </lineage>
</organism>
<evidence type="ECO:0000256" key="1">
    <source>
        <dbReference type="SAM" id="Phobius"/>
    </source>
</evidence>
<dbReference type="EnsemblMetazoa" id="GPPI012574-RA">
    <property type="protein sequence ID" value="GPPI012574-PA"/>
    <property type="gene ID" value="GPPI012574"/>
</dbReference>
<keyword evidence="1" id="KW-0812">Transmembrane</keyword>
<protein>
    <submittedName>
        <fullName evidence="2">Uncharacterized protein</fullName>
    </submittedName>
</protein>
<reference evidence="3" key="1">
    <citation type="submission" date="2015-01" db="EMBL/GenBank/DDBJ databases">
        <authorList>
            <person name="Aksoy S."/>
            <person name="Warren W."/>
            <person name="Wilson R.K."/>
        </authorList>
    </citation>
    <scope>NUCLEOTIDE SEQUENCE [LARGE SCALE GENOMIC DNA]</scope>
    <source>
        <strain evidence="3">IAEA</strain>
    </source>
</reference>
<feature type="transmembrane region" description="Helical" evidence="1">
    <location>
        <begin position="12"/>
        <end position="37"/>
    </location>
</feature>